<evidence type="ECO:0000313" key="2">
    <source>
        <dbReference type="Proteomes" id="UP001497535"/>
    </source>
</evidence>
<organism evidence="1 2">
    <name type="scientific">Meloidogyne enterolobii</name>
    <name type="common">Root-knot nematode worm</name>
    <name type="synonym">Meloidogyne mayaguensis</name>
    <dbReference type="NCBI Taxonomy" id="390850"/>
    <lineage>
        <taxon>Eukaryota</taxon>
        <taxon>Metazoa</taxon>
        <taxon>Ecdysozoa</taxon>
        <taxon>Nematoda</taxon>
        <taxon>Chromadorea</taxon>
        <taxon>Rhabditida</taxon>
        <taxon>Tylenchina</taxon>
        <taxon>Tylenchomorpha</taxon>
        <taxon>Tylenchoidea</taxon>
        <taxon>Meloidogynidae</taxon>
        <taxon>Meloidogyninae</taxon>
        <taxon>Meloidogyne</taxon>
    </lineage>
</organism>
<gene>
    <name evidence="1" type="ORF">MENTE1834_LOCUS13660</name>
</gene>
<accession>A0ACB0YL41</accession>
<name>A0ACB0YL41_MELEN</name>
<sequence>MPKDKKSSLEIIFQHLNLQQKPKPETSPAKIQMERPKTPPSPALSIETTISEAQSPEPLPEPKSIIIVSTEPSKPNNDCIEPNNKRPRIYPPSNTTTPPATNTNEKTTAPNNVYTKKHLLNNLPVAKAVLVHRGNETFSTKNPLFFNLSGRSYGIQNGGFGSPIRNLAAVARPPPLMSIRIPGPPTIQRLPHPYFNNKHSPTSYYWNKRN</sequence>
<dbReference type="Proteomes" id="UP001497535">
    <property type="component" value="Unassembled WGS sequence"/>
</dbReference>
<comment type="caution">
    <text evidence="1">The sequence shown here is derived from an EMBL/GenBank/DDBJ whole genome shotgun (WGS) entry which is preliminary data.</text>
</comment>
<reference evidence="1" key="1">
    <citation type="submission" date="2023-11" db="EMBL/GenBank/DDBJ databases">
        <authorList>
            <person name="Poullet M."/>
        </authorList>
    </citation>
    <scope>NUCLEOTIDE SEQUENCE</scope>
    <source>
        <strain evidence="1">E1834</strain>
    </source>
</reference>
<keyword evidence="2" id="KW-1185">Reference proteome</keyword>
<proteinExistence type="predicted"/>
<protein>
    <submittedName>
        <fullName evidence="1">Uncharacterized protein</fullName>
    </submittedName>
</protein>
<dbReference type="EMBL" id="CAVMJV010000014">
    <property type="protein sequence ID" value="CAK5051630.1"/>
    <property type="molecule type" value="Genomic_DNA"/>
</dbReference>
<evidence type="ECO:0000313" key="1">
    <source>
        <dbReference type="EMBL" id="CAK5051630.1"/>
    </source>
</evidence>